<evidence type="ECO:0000256" key="3">
    <source>
        <dbReference type="ARBA" id="ARBA00022679"/>
    </source>
</evidence>
<keyword evidence="5" id="KW-1185">Reference proteome</keyword>
<dbReference type="PIRSF" id="PIRSF500206">
    <property type="entry name" value="MtrH"/>
    <property type="match status" value="1"/>
</dbReference>
<proteinExistence type="inferred from homology"/>
<dbReference type="EC" id="2.1.1.86" evidence="4"/>
<comment type="caution">
    <text evidence="4">The sequence shown here is derived from an EMBL/GenBank/DDBJ whole genome shotgun (WGS) entry which is preliminary data.</text>
</comment>
<dbReference type="GO" id="GO:0032259">
    <property type="term" value="P:methylation"/>
    <property type="evidence" value="ECO:0007669"/>
    <property type="project" value="UniProtKB-KW"/>
</dbReference>
<dbReference type="RefSeq" id="WP_048195639.1">
    <property type="nucleotide sequence ID" value="NZ_CAAGSM010000001.1"/>
</dbReference>
<dbReference type="Proteomes" id="UP000029859">
    <property type="component" value="Unassembled WGS sequence"/>
</dbReference>
<evidence type="ECO:0000313" key="4">
    <source>
        <dbReference type="EMBL" id="KGK98275.1"/>
    </source>
</evidence>
<evidence type="ECO:0000256" key="1">
    <source>
        <dbReference type="ARBA" id="ARBA00006230"/>
    </source>
</evidence>
<dbReference type="NCBIfam" id="TIGR01114">
    <property type="entry name" value="mtrH"/>
    <property type="match status" value="1"/>
</dbReference>
<dbReference type="InterPro" id="IPR028342">
    <property type="entry name" value="MtrH"/>
</dbReference>
<dbReference type="EMBL" id="JRHO01000014">
    <property type="protein sequence ID" value="KGK98275.1"/>
    <property type="molecule type" value="Genomic_DNA"/>
</dbReference>
<sequence>MFKFDKKQEVFEVGGVKFGGQPGQYPTVLIGSMFYNRHNIVTDEDEGVFNKEAADNLWNHMLEMTDVTGNPCVNQIVGETPQAIKKYIDWFVAEDDKTPFLIDSSAGEVRAAAAEYVTEIGVADRAIYNSINGSIHDDEIEAIRKSDIDASIVLAFNATDPTVKGKLEVLESGGPGQSMGMLDIAKDCGITKPLVDVAATPLGAGAGASMRAVVAVKGHFGLPVGGGYHNLASAWDWMKDYKKQFETKEQRKAVYMPSDIGTNLVPQTLGSNFQLFGPIENTDTVYPATAMVDIILAETAKELGLEIMDENHPINKLV</sequence>
<evidence type="ECO:0000256" key="2">
    <source>
        <dbReference type="ARBA" id="ARBA00022603"/>
    </source>
</evidence>
<dbReference type="AlphaFoldDB" id="A0A099SZF0"/>
<gene>
    <name evidence="4" type="ORF">LI82_11195</name>
</gene>
<evidence type="ECO:0000313" key="5">
    <source>
        <dbReference type="Proteomes" id="UP000029859"/>
    </source>
</evidence>
<dbReference type="InterPro" id="IPR023467">
    <property type="entry name" value="MeTrfase_MtrH/MtxH"/>
</dbReference>
<dbReference type="Pfam" id="PF02007">
    <property type="entry name" value="MtrH"/>
    <property type="match status" value="1"/>
</dbReference>
<name>A0A099SZF0_METMT</name>
<dbReference type="Gene3D" id="3.20.20.20">
    <property type="entry name" value="Dihydropteroate synthase-like"/>
    <property type="match status" value="1"/>
</dbReference>
<dbReference type="GO" id="GO:0006730">
    <property type="term" value="P:one-carbon metabolic process"/>
    <property type="evidence" value="ECO:0007669"/>
    <property type="project" value="InterPro"/>
</dbReference>
<reference evidence="4 5" key="1">
    <citation type="submission" date="2014-09" db="EMBL/GenBank/DDBJ databases">
        <title>Draft genome sequence of an obligately methylotrophic methanogen, Methanococcoides methylutens, isolated from marine sediment.</title>
        <authorList>
            <person name="Guan Y."/>
            <person name="Ngugi D.K."/>
            <person name="Blom J."/>
            <person name="Ali S."/>
            <person name="Ferry J.G."/>
            <person name="Stingl U."/>
        </authorList>
    </citation>
    <scope>NUCLEOTIDE SEQUENCE [LARGE SCALE GENOMIC DNA]</scope>
    <source>
        <strain evidence="4 5">DSM 2657</strain>
    </source>
</reference>
<protein>
    <submittedName>
        <fullName evidence="4">Tetrahydromethanopterin S-methyltransferase subunit H</fullName>
        <ecNumber evidence="4">2.1.1.86</ecNumber>
    </submittedName>
</protein>
<accession>A0A099SZF0</accession>
<keyword evidence="2 4" id="KW-0489">Methyltransferase</keyword>
<dbReference type="PIRSF" id="PIRSF004960">
    <property type="entry name" value="MtrH_MtxH"/>
    <property type="match status" value="1"/>
</dbReference>
<keyword evidence="3 4" id="KW-0808">Transferase</keyword>
<dbReference type="GO" id="GO:0008168">
    <property type="term" value="F:methyltransferase activity"/>
    <property type="evidence" value="ECO:0007669"/>
    <property type="project" value="UniProtKB-KW"/>
</dbReference>
<dbReference type="OrthoDB" id="18811at2157"/>
<comment type="similarity">
    <text evidence="1">Belongs to the MtrH family.</text>
</comment>
<organism evidence="4 5">
    <name type="scientific">Methanococcoides methylutens</name>
    <dbReference type="NCBI Taxonomy" id="2226"/>
    <lineage>
        <taxon>Archaea</taxon>
        <taxon>Methanobacteriati</taxon>
        <taxon>Methanobacteriota</taxon>
        <taxon>Stenosarchaea group</taxon>
        <taxon>Methanomicrobia</taxon>
        <taxon>Methanosarcinales</taxon>
        <taxon>Methanosarcinaceae</taxon>
        <taxon>Methanococcoides</taxon>
    </lineage>
</organism>
<dbReference type="SUPFAM" id="SSF51717">
    <property type="entry name" value="Dihydropteroate synthetase-like"/>
    <property type="match status" value="1"/>
</dbReference>
<dbReference type="InterPro" id="IPR011005">
    <property type="entry name" value="Dihydropteroate_synth-like_sf"/>
</dbReference>